<dbReference type="CDD" id="cd00200">
    <property type="entry name" value="WD40"/>
    <property type="match status" value="1"/>
</dbReference>
<accession>A0A7S2SZ49</accession>
<feature type="repeat" description="WD" evidence="3">
    <location>
        <begin position="380"/>
        <end position="413"/>
    </location>
</feature>
<evidence type="ECO:0000256" key="2">
    <source>
        <dbReference type="ARBA" id="ARBA00022737"/>
    </source>
</evidence>
<dbReference type="PANTHER" id="PTHR19846">
    <property type="entry name" value="WD40 REPEAT PROTEIN"/>
    <property type="match status" value="1"/>
</dbReference>
<dbReference type="InterPro" id="IPR020472">
    <property type="entry name" value="WD40_PAC1"/>
</dbReference>
<dbReference type="SUPFAM" id="SSF158230">
    <property type="entry name" value="PRP4-like"/>
    <property type="match status" value="1"/>
</dbReference>
<dbReference type="InterPro" id="IPR036322">
    <property type="entry name" value="WD40_repeat_dom_sf"/>
</dbReference>
<feature type="domain" description="Pre-mRNA processing factor 4 (PRP4)-like" evidence="4">
    <location>
        <begin position="33"/>
        <end position="87"/>
    </location>
</feature>
<feature type="repeat" description="WD" evidence="3">
    <location>
        <begin position="248"/>
        <end position="289"/>
    </location>
</feature>
<dbReference type="InterPro" id="IPR036285">
    <property type="entry name" value="PRP4-like_sf"/>
</dbReference>
<evidence type="ECO:0000313" key="5">
    <source>
        <dbReference type="EMBL" id="CAD9712237.1"/>
    </source>
</evidence>
<organism evidence="5">
    <name type="scientific">Chloropicon primus</name>
    <dbReference type="NCBI Taxonomy" id="1764295"/>
    <lineage>
        <taxon>Eukaryota</taxon>
        <taxon>Viridiplantae</taxon>
        <taxon>Chlorophyta</taxon>
        <taxon>Chloropicophyceae</taxon>
        <taxon>Chloropicales</taxon>
        <taxon>Chloropicaceae</taxon>
        <taxon>Chloropicon</taxon>
    </lineage>
</organism>
<dbReference type="Gene3D" id="2.130.10.10">
    <property type="entry name" value="YVTN repeat-like/Quinoprotein amine dehydrogenase"/>
    <property type="match status" value="2"/>
</dbReference>
<dbReference type="SMART" id="SM00500">
    <property type="entry name" value="SFM"/>
    <property type="match status" value="1"/>
</dbReference>
<reference evidence="5" key="1">
    <citation type="submission" date="2021-01" db="EMBL/GenBank/DDBJ databases">
        <authorList>
            <person name="Corre E."/>
            <person name="Pelletier E."/>
            <person name="Niang G."/>
            <person name="Scheremetjew M."/>
            <person name="Finn R."/>
            <person name="Kale V."/>
            <person name="Holt S."/>
            <person name="Cochrane G."/>
            <person name="Meng A."/>
            <person name="Brown T."/>
            <person name="Cohen L."/>
        </authorList>
    </citation>
    <scope>NUCLEOTIDE SEQUENCE</scope>
    <source>
        <strain evidence="5">CCMP1205</strain>
    </source>
</reference>
<proteinExistence type="predicted"/>
<dbReference type="InterPro" id="IPR019775">
    <property type="entry name" value="WD40_repeat_CS"/>
</dbReference>
<feature type="repeat" description="WD" evidence="3">
    <location>
        <begin position="290"/>
        <end position="331"/>
    </location>
</feature>
<dbReference type="InterPro" id="IPR015943">
    <property type="entry name" value="WD40/YVTN_repeat-like_dom_sf"/>
</dbReference>
<dbReference type="EMBL" id="HBHL01001883">
    <property type="protein sequence ID" value="CAD9712237.1"/>
    <property type="molecule type" value="Transcribed_RNA"/>
</dbReference>
<dbReference type="Pfam" id="PF00400">
    <property type="entry name" value="WD40"/>
    <property type="match status" value="6"/>
</dbReference>
<dbReference type="GO" id="GO:0030621">
    <property type="term" value="F:U4 snRNA binding"/>
    <property type="evidence" value="ECO:0007669"/>
    <property type="project" value="TreeGrafter"/>
</dbReference>
<sequence>MMEGAPIVSTSRQEELIKEFELKRRSKSIVVPTNDGQVRQLLRSLGEPITLFGEREVDRRDRLRGILTGLDAEGKGVATTMEVEEDDDVEEVPVSELFYTEGTVALLEHRRRVAKSSLERASRRVAWANSEEGQGQLNKSRERLTGAAKEVGEDCSEFGDDRPISDCSVSSCGRILCTASWSGTYKTWELDGCKKVSSVGAHSDRITGVALHPRAALGSDSETLQVATACSDAAAKLWSPSGKLLHALEGHTDRLARISFDPLGTSVATASYDKTWRLWDCETGVNLLEQEGHSRQVYCVGFQCDGSLLVSGGLDAIGRVWDLRTGKCIRTLRGHIQGILSADFSPNGHQIATGGEDHTCLVWDLRMGPNKMRQEHLYTIAAHQSLVSKVRYAPDHGAVLLTASYDRKVKLWDSKTFSLLSCLEGHENKVMGADIVPATRSVVSVGYDRTIKVWKMKGDAGEEA</sequence>
<keyword evidence="2" id="KW-0677">Repeat</keyword>
<evidence type="ECO:0000256" key="3">
    <source>
        <dbReference type="PROSITE-ProRule" id="PRU00221"/>
    </source>
</evidence>
<dbReference type="Pfam" id="PF08799">
    <property type="entry name" value="PRP4"/>
    <property type="match status" value="1"/>
</dbReference>
<dbReference type="SMART" id="SM00320">
    <property type="entry name" value="WD40"/>
    <property type="match status" value="7"/>
</dbReference>
<dbReference type="SUPFAM" id="SSF50978">
    <property type="entry name" value="WD40 repeat-like"/>
    <property type="match status" value="1"/>
</dbReference>
<dbReference type="GO" id="GO:0000398">
    <property type="term" value="P:mRNA splicing, via spliceosome"/>
    <property type="evidence" value="ECO:0007669"/>
    <property type="project" value="TreeGrafter"/>
</dbReference>
<dbReference type="FunFam" id="2.130.10.10:FF:000411">
    <property type="entry name" value="U4/U6 small nuclear ribonucleoprotein Prp4"/>
    <property type="match status" value="1"/>
</dbReference>
<name>A0A7S2SZ49_9CHLO</name>
<dbReference type="PROSITE" id="PS00678">
    <property type="entry name" value="WD_REPEATS_1"/>
    <property type="match status" value="1"/>
</dbReference>
<dbReference type="PROSITE" id="PS50294">
    <property type="entry name" value="WD_REPEATS_REGION"/>
    <property type="match status" value="5"/>
</dbReference>
<dbReference type="GO" id="GO:0046540">
    <property type="term" value="C:U4/U6 x U5 tri-snRNP complex"/>
    <property type="evidence" value="ECO:0007669"/>
    <property type="project" value="TreeGrafter"/>
</dbReference>
<protein>
    <recommendedName>
        <fullName evidence="4">Pre-mRNA processing factor 4 (PRP4)-like domain-containing protein</fullName>
    </recommendedName>
</protein>
<keyword evidence="1 3" id="KW-0853">WD repeat</keyword>
<dbReference type="InterPro" id="IPR014906">
    <property type="entry name" value="PRP4-like"/>
</dbReference>
<feature type="repeat" description="WD" evidence="3">
    <location>
        <begin position="423"/>
        <end position="457"/>
    </location>
</feature>
<dbReference type="PRINTS" id="PR00320">
    <property type="entry name" value="GPROTEINBRPT"/>
</dbReference>
<feature type="repeat" description="WD" evidence="3">
    <location>
        <begin position="332"/>
        <end position="373"/>
    </location>
</feature>
<dbReference type="PANTHER" id="PTHR19846:SF0">
    <property type="entry name" value="PRE-MRNA PROCESSING FACTOR 4"/>
    <property type="match status" value="1"/>
</dbReference>
<dbReference type="AlphaFoldDB" id="A0A7S2SZ49"/>
<dbReference type="InterPro" id="IPR001680">
    <property type="entry name" value="WD40_rpt"/>
</dbReference>
<evidence type="ECO:0000259" key="4">
    <source>
        <dbReference type="SMART" id="SM00500"/>
    </source>
</evidence>
<evidence type="ECO:0000256" key="1">
    <source>
        <dbReference type="ARBA" id="ARBA00022574"/>
    </source>
</evidence>
<dbReference type="GO" id="GO:0017070">
    <property type="term" value="F:U6 snRNA binding"/>
    <property type="evidence" value="ECO:0007669"/>
    <property type="project" value="TreeGrafter"/>
</dbReference>
<gene>
    <name evidence="5" type="ORF">CPRI1469_LOCUS1078</name>
</gene>
<dbReference type="Gene3D" id="4.10.280.110">
    <property type="entry name" value="Pre-mRNA processing factor 4 domain"/>
    <property type="match status" value="1"/>
</dbReference>
<dbReference type="PROSITE" id="PS50082">
    <property type="entry name" value="WD_REPEATS_2"/>
    <property type="match status" value="5"/>
</dbReference>